<keyword evidence="6" id="KW-1185">Reference proteome</keyword>
<dbReference type="InterPro" id="IPR000421">
    <property type="entry name" value="FA58C"/>
</dbReference>
<dbReference type="InterPro" id="IPR008979">
    <property type="entry name" value="Galactose-bd-like_sf"/>
</dbReference>
<dbReference type="InterPro" id="IPR006102">
    <property type="entry name" value="Ig-like_GH2"/>
</dbReference>
<dbReference type="SUPFAM" id="SSF49303">
    <property type="entry name" value="beta-Galactosidase/glucuronidase domain"/>
    <property type="match status" value="1"/>
</dbReference>
<name>A0A9N7Q9A1_9BACT</name>
<dbReference type="InterPro" id="IPR051913">
    <property type="entry name" value="GH2_Domain-Containing"/>
</dbReference>
<dbReference type="Pfam" id="PF00754">
    <property type="entry name" value="F5_F8_type_C"/>
    <property type="match status" value="1"/>
</dbReference>
<dbReference type="InterPro" id="IPR013783">
    <property type="entry name" value="Ig-like_fold"/>
</dbReference>
<gene>
    <name evidence="5" type="ORF">CCAX7_10510</name>
</gene>
<dbReference type="Gene3D" id="3.20.20.80">
    <property type="entry name" value="Glycosidases"/>
    <property type="match status" value="1"/>
</dbReference>
<evidence type="ECO:0000256" key="1">
    <source>
        <dbReference type="ARBA" id="ARBA00007401"/>
    </source>
</evidence>
<evidence type="ECO:0000259" key="4">
    <source>
        <dbReference type="PROSITE" id="PS50022"/>
    </source>
</evidence>
<evidence type="ECO:0000256" key="2">
    <source>
        <dbReference type="ARBA" id="ARBA00022801"/>
    </source>
</evidence>
<evidence type="ECO:0000313" key="6">
    <source>
        <dbReference type="Proteomes" id="UP000287394"/>
    </source>
</evidence>
<dbReference type="GO" id="GO:0004553">
    <property type="term" value="F:hydrolase activity, hydrolyzing O-glycosyl compounds"/>
    <property type="evidence" value="ECO:0007669"/>
    <property type="project" value="InterPro"/>
</dbReference>
<dbReference type="Pfam" id="PF00703">
    <property type="entry name" value="Glyco_hydro_2"/>
    <property type="match status" value="1"/>
</dbReference>
<dbReference type="PROSITE" id="PS50022">
    <property type="entry name" value="FA58C_3"/>
    <property type="match status" value="1"/>
</dbReference>
<dbReference type="InterPro" id="IPR006104">
    <property type="entry name" value="Glyco_hydro_2_N"/>
</dbReference>
<dbReference type="PANTHER" id="PTHR42732">
    <property type="entry name" value="BETA-GALACTOSIDASE"/>
    <property type="match status" value="1"/>
</dbReference>
<dbReference type="AlphaFoldDB" id="A0A9N7Q9A1"/>
<reference evidence="5 6" key="1">
    <citation type="journal article" date="2019" name="Int. J. Syst. Evol. Microbiol.">
        <title>Capsulimonas corticalis gen. nov., sp. nov., an aerobic capsulated bacterium, of a novel bacterial order, Capsulimonadales ord. nov., of the class Armatimonadia of the phylum Armatimonadetes.</title>
        <authorList>
            <person name="Li J."/>
            <person name="Kudo C."/>
            <person name="Tonouchi A."/>
        </authorList>
    </citation>
    <scope>NUCLEOTIDE SEQUENCE [LARGE SCALE GENOMIC DNA]</scope>
    <source>
        <strain evidence="5 6">AX-7</strain>
    </source>
</reference>
<organism evidence="5 6">
    <name type="scientific">Capsulimonas corticalis</name>
    <dbReference type="NCBI Taxonomy" id="2219043"/>
    <lineage>
        <taxon>Bacteria</taxon>
        <taxon>Bacillati</taxon>
        <taxon>Armatimonadota</taxon>
        <taxon>Armatimonadia</taxon>
        <taxon>Capsulimonadales</taxon>
        <taxon>Capsulimonadaceae</taxon>
        <taxon>Capsulimonas</taxon>
    </lineage>
</organism>
<dbReference type="PANTHER" id="PTHR42732:SF1">
    <property type="entry name" value="BETA-MANNOSIDASE"/>
    <property type="match status" value="1"/>
</dbReference>
<comment type="similarity">
    <text evidence="1">Belongs to the glycosyl hydrolase 2 family.</text>
</comment>
<feature type="domain" description="F5/8 type C" evidence="4">
    <location>
        <begin position="892"/>
        <end position="1043"/>
    </location>
</feature>
<dbReference type="InterPro" id="IPR036156">
    <property type="entry name" value="Beta-gal/glucu_dom_sf"/>
</dbReference>
<proteinExistence type="inferred from homology"/>
<evidence type="ECO:0000256" key="3">
    <source>
        <dbReference type="ARBA" id="ARBA00023295"/>
    </source>
</evidence>
<dbReference type="Proteomes" id="UP000287394">
    <property type="component" value="Chromosome"/>
</dbReference>
<protein>
    <submittedName>
        <fullName evidence="5">Beta-galactosidase</fullName>
    </submittedName>
</protein>
<dbReference type="SUPFAM" id="SSF49785">
    <property type="entry name" value="Galactose-binding domain-like"/>
    <property type="match status" value="2"/>
</dbReference>
<dbReference type="Gene3D" id="2.60.40.10">
    <property type="entry name" value="Immunoglobulins"/>
    <property type="match status" value="1"/>
</dbReference>
<dbReference type="KEGG" id="ccot:CCAX7_10510"/>
<dbReference type="SUPFAM" id="SSF51445">
    <property type="entry name" value="(Trans)glycosidases"/>
    <property type="match status" value="1"/>
</dbReference>
<dbReference type="InterPro" id="IPR017853">
    <property type="entry name" value="GH"/>
</dbReference>
<dbReference type="GO" id="GO:0005975">
    <property type="term" value="P:carbohydrate metabolic process"/>
    <property type="evidence" value="ECO:0007669"/>
    <property type="project" value="InterPro"/>
</dbReference>
<keyword evidence="2" id="KW-0378">Hydrolase</keyword>
<dbReference type="Gene3D" id="2.60.120.260">
    <property type="entry name" value="Galactose-binding domain-like"/>
    <property type="match status" value="2"/>
</dbReference>
<keyword evidence="3" id="KW-0326">Glycosidase</keyword>
<dbReference type="Pfam" id="PF02837">
    <property type="entry name" value="Glyco_hydro_2_N"/>
    <property type="match status" value="1"/>
</dbReference>
<dbReference type="EMBL" id="AP025739">
    <property type="protein sequence ID" value="BDI29000.1"/>
    <property type="molecule type" value="Genomic_DNA"/>
</dbReference>
<accession>A0A9N7Q9A1</accession>
<evidence type="ECO:0000313" key="5">
    <source>
        <dbReference type="EMBL" id="BDI29000.1"/>
    </source>
</evidence>
<sequence length="1043" mass="114565">MTLVCLATLLQTPATLAQDNADRAKARSPISISLAGTWAFRLDPNHVGETDRWYSGSLPGHIILPGSTDTAGYGAPAPSAGLIGLTRRHAYIGPAWYQKTINVPNSWSGKDIRLFLERAHWKTTLWIDGQKIGSQDSLSAPHSYDLGMQVTPGIHLLTICVDNTLEYDLGGFASSVYEYTQTNWNGLLGKLFLEARDPLQIQSVQAYPNMQDKQVAVKVDVNNATGHPVKAVLSISIPKNATEKVSENVDATLMPGASVLSLALPMGDHFKPWDEFSPALYTLRATLKSTDTIDRKDVAFGMRALGARGAQFLWNGRPIFLRGTLECAIFPKTGYPPTDIAAWTRICRILKSYGLNCLRFHSWCPPDAAFTAADREGVYLQVEAPQANVDVGADLKRGQFIQQETLRILSTYGNHPSFAFFTMGNELVGNNAIFADWVELCRTTDTRHLYCSSTNGVETDNRDFTVDMRARGISGEGTTNDFRDAVQGLSTPLVTHEMGQWAVYPNLAEARKYDGVLAPMNFDQIRADLKAKHLLDQAPKFFAATGRQAVDLYKEEIEQILRTPKAGGFHLLDLHDYPGQGTATVGILDPFWDSKGLISAADFAGFAGPAVPLLRIPKRTYTANETLAGTVEVANYGPADLDRAEVKWSVRTKNGAAIASGSFPKSTLPTGALTVVGSLHLPLVSISAPSELMITATVNGDKIHNSWRVWVYPNQSFYRTPSDIVITSDWSVAAATLNAGGKVLFRTAGVHIPSSVPSNYTPVFWSPVWFPNGPTTMSILCDPHHPAFDQFPTEYYSNWQWRDLMQGSRAIVMDDLPETLHPIVQVVDNFDRNHHLGALFEARVGQGRIVVSSLNLWDEGAKRSAPAQLLHSIYAYMDSPRFHPQNDLSFEAIGKLLTIRPSQMEILKAKIDRADSEAAGYSAVNLLDGDPDTFWHSEWQNGVPAFPHEFVVKFPSAVEMAGFKVQQRQDQANGYIKSYAVFVSEDGGQWGDAVAQGDLEQSLNVQQINFTKPVSGKFVRFVALSSGAGADFCSLAEFEVIPR</sequence>